<dbReference type="PANTHER" id="PTHR10947">
    <property type="entry name" value="PHENYLALANYL-TRNA SYNTHETASE BETA CHAIN AND LEUCINE-RICH REPEAT-CONTAINING PROTEIN 47"/>
    <property type="match status" value="1"/>
</dbReference>
<dbReference type="Proteomes" id="UP000016986">
    <property type="component" value="Unassembled WGS sequence"/>
</dbReference>
<comment type="caution">
    <text evidence="14">The sequence shown here is derived from an EMBL/GenBank/DDBJ whole genome shotgun (WGS) entry which is preliminary data.</text>
</comment>
<dbReference type="NCBIfam" id="TIGR00471">
    <property type="entry name" value="pheT_arch"/>
    <property type="match status" value="1"/>
</dbReference>
<keyword evidence="15" id="KW-1185">Reference proteome</keyword>
<evidence type="ECO:0000256" key="12">
    <source>
        <dbReference type="HAMAP-Rule" id="MF_00284"/>
    </source>
</evidence>
<dbReference type="GO" id="GO:0005524">
    <property type="term" value="F:ATP binding"/>
    <property type="evidence" value="ECO:0007669"/>
    <property type="project" value="UniProtKB-UniRule"/>
</dbReference>
<dbReference type="Pfam" id="PF17759">
    <property type="entry name" value="tRNA_synthFbeta"/>
    <property type="match status" value="1"/>
</dbReference>
<evidence type="ECO:0000256" key="9">
    <source>
        <dbReference type="ARBA" id="ARBA00022842"/>
    </source>
</evidence>
<keyword evidence="9 12" id="KW-0460">Magnesium</keyword>
<dbReference type="HAMAP" id="MF_00284">
    <property type="entry name" value="Phe_tRNA_synth_beta2"/>
    <property type="match status" value="1"/>
</dbReference>
<organism evidence="14 15">
    <name type="scientific">Halarchaeum acidiphilum MH1-52-1</name>
    <dbReference type="NCBI Taxonomy" id="1261545"/>
    <lineage>
        <taxon>Archaea</taxon>
        <taxon>Methanobacteriati</taxon>
        <taxon>Methanobacteriota</taxon>
        <taxon>Stenosarchaea group</taxon>
        <taxon>Halobacteria</taxon>
        <taxon>Halobacteriales</taxon>
        <taxon>Halobacteriaceae</taxon>
    </lineage>
</organism>
<dbReference type="Pfam" id="PF03484">
    <property type="entry name" value="B5"/>
    <property type="match status" value="1"/>
</dbReference>
<keyword evidence="7 12" id="KW-0547">Nucleotide-binding</keyword>
<dbReference type="SUPFAM" id="SSF46955">
    <property type="entry name" value="Putative DNA-binding domain"/>
    <property type="match status" value="2"/>
</dbReference>
<evidence type="ECO:0000256" key="10">
    <source>
        <dbReference type="ARBA" id="ARBA00022917"/>
    </source>
</evidence>
<feature type="domain" description="B5" evidence="13">
    <location>
        <begin position="288"/>
        <end position="368"/>
    </location>
</feature>
<comment type="cofactor">
    <cofactor evidence="1 12">
        <name>Mg(2+)</name>
        <dbReference type="ChEBI" id="CHEBI:18420"/>
    </cofactor>
</comment>
<proteinExistence type="inferred from homology"/>
<evidence type="ECO:0000313" key="14">
    <source>
        <dbReference type="EMBL" id="GAD52589.1"/>
    </source>
</evidence>
<reference evidence="14 15" key="1">
    <citation type="submission" date="2013-09" db="EMBL/GenBank/DDBJ databases">
        <title>Whole genome sequencing of Halarchaeum acidiphilum strain MH1-52-1.</title>
        <authorList>
            <person name="Shimane Y."/>
            <person name="Minegishi H."/>
            <person name="Nishi S."/>
            <person name="Echigo A."/>
            <person name="Shuto A."/>
            <person name="Konishi M."/>
            <person name="Ito T."/>
            <person name="Ohkuma M."/>
            <person name="Ohta Y."/>
            <person name="Nagano Y."/>
            <person name="Tsubouchi T."/>
            <person name="Mori K."/>
            <person name="Usui K."/>
            <person name="Kamekura M."/>
            <person name="Usami R."/>
            <person name="Takaki Y."/>
            <person name="Hatada Y."/>
        </authorList>
    </citation>
    <scope>NUCLEOTIDE SEQUENCE [LARGE SCALE GENOMIC DNA]</scope>
    <source>
        <strain evidence="14 15">JCM 16109</strain>
    </source>
</reference>
<dbReference type="EMBL" id="BATA01000027">
    <property type="protein sequence ID" value="GAD52589.1"/>
    <property type="molecule type" value="Genomic_DNA"/>
</dbReference>
<evidence type="ECO:0000256" key="7">
    <source>
        <dbReference type="ARBA" id="ARBA00022741"/>
    </source>
</evidence>
<keyword evidence="8 12" id="KW-0067">ATP-binding</keyword>
<dbReference type="PANTHER" id="PTHR10947:SF0">
    <property type="entry name" value="PHENYLALANINE--TRNA LIGASE BETA SUBUNIT"/>
    <property type="match status" value="1"/>
</dbReference>
<dbReference type="InterPro" id="IPR005147">
    <property type="entry name" value="tRNA_synthase_B5-dom"/>
</dbReference>
<dbReference type="GO" id="GO:0004826">
    <property type="term" value="F:phenylalanine-tRNA ligase activity"/>
    <property type="evidence" value="ECO:0007669"/>
    <property type="project" value="UniProtKB-UniRule"/>
</dbReference>
<gene>
    <name evidence="12" type="primary">pheT</name>
    <name evidence="14" type="ORF">MBEHAL_1349</name>
</gene>
<comment type="subunit">
    <text evidence="12">Tetramer of two alpha and two beta subunits.</text>
</comment>
<keyword evidence="5 12" id="KW-0436">Ligase</keyword>
<dbReference type="GO" id="GO:0006432">
    <property type="term" value="P:phenylalanyl-tRNA aminoacylation"/>
    <property type="evidence" value="ECO:0007669"/>
    <property type="project" value="UniProtKB-UniRule"/>
</dbReference>
<dbReference type="InterPro" id="IPR004531">
    <property type="entry name" value="Phe-tRNA-synth_IIc_bsu_arc_euk"/>
</dbReference>
<dbReference type="InterPro" id="IPR022918">
    <property type="entry name" value="Phe_tRNA_ligase_beta2_arc"/>
</dbReference>
<dbReference type="InterPro" id="IPR045060">
    <property type="entry name" value="Phe-tRNA-ligase_IIc_bsu"/>
</dbReference>
<keyword evidence="10 12" id="KW-0648">Protein biosynthesis</keyword>
<dbReference type="SMART" id="SM00874">
    <property type="entry name" value="B5"/>
    <property type="match status" value="1"/>
</dbReference>
<dbReference type="PROSITE" id="PS51483">
    <property type="entry name" value="B5"/>
    <property type="match status" value="1"/>
</dbReference>
<feature type="binding site" evidence="12">
    <location>
        <position position="352"/>
    </location>
    <ligand>
        <name>Mg(2+)</name>
        <dbReference type="ChEBI" id="CHEBI:18420"/>
        <note>shared with alpha subunit</note>
    </ligand>
</feature>
<dbReference type="GO" id="GO:0003723">
    <property type="term" value="F:RNA binding"/>
    <property type="evidence" value="ECO:0007669"/>
    <property type="project" value="InterPro"/>
</dbReference>
<name>U3A4L9_9EURY</name>
<dbReference type="RefSeq" id="WP_020221520.1">
    <property type="nucleotide sequence ID" value="NZ_BANO01000070.1"/>
</dbReference>
<dbReference type="GO" id="GO:0000287">
    <property type="term" value="F:magnesium ion binding"/>
    <property type="evidence" value="ECO:0007669"/>
    <property type="project" value="InterPro"/>
</dbReference>
<feature type="binding site" evidence="12">
    <location>
        <position position="355"/>
    </location>
    <ligand>
        <name>Mg(2+)</name>
        <dbReference type="ChEBI" id="CHEBI:18420"/>
        <note>shared with alpha subunit</note>
    </ligand>
</feature>
<evidence type="ECO:0000259" key="13">
    <source>
        <dbReference type="PROSITE" id="PS51483"/>
    </source>
</evidence>
<comment type="subcellular location">
    <subcellularLocation>
        <location evidence="2 12">Cytoplasm</location>
    </subcellularLocation>
</comment>
<evidence type="ECO:0000256" key="3">
    <source>
        <dbReference type="ARBA" id="ARBA00007438"/>
    </source>
</evidence>
<keyword evidence="4 12" id="KW-0963">Cytoplasm</keyword>
<keyword evidence="11 12" id="KW-0030">Aminoacyl-tRNA synthetase</keyword>
<sequence>MPVVDVDPDELRELTGHEEKGDDELKDDLFGIGLEYEGTSEDGEFQLEFAPDRLDRLSVEGVARSLRYQYGDASGVYVPDTNDAEWTIEVADSVPDERPCVTGAIVRGVDLSGGALESLIQLQEKLHATMGRERTKGAIGIHDLTMVKGGSLDPDTTDAEASNSITYRGIDPDGDTFVALDDDAERTPADVLTEHPTGQTYADLLDDYERYPAIYDDLGLFSFPPVINGRRTEVTENSRNLLVELTGTDQWTIDRMCNIICYALDARGGTIEDVTVSYPDTDVPKPDLETDEKVVTHERIESTLGIDLTEEEVLDLLGRAGLGAESEVWGEQGIDYVVEIPPYRTDVLHPVDIVDDVGRAYGFNDLVPRYPDVSTVGGRTDRSRLERAVRETLVGLGHQDLLNFHLTNEDENYDRMRLDPGSDVVGGGEPATIAEPYSEDYTIVRTWALPSLMALLENNTHRAYPQDVAEVGFAAERDDSNTGVAERRTVAGAVVRHDASYEDAKARLQVLARDFDVELATPETSHPTFIDGRVASVAIDGEDVGVIGEVHPEVLVEHDLEVPVAAFELRLDALAE</sequence>
<keyword evidence="6 12" id="KW-0479">Metal-binding</keyword>
<comment type="similarity">
    <text evidence="3 12">Belongs to the phenylalanyl-tRNA synthetase beta subunit family. Type 2 subfamily.</text>
</comment>
<comment type="catalytic activity">
    <reaction evidence="12">
        <text>tRNA(Phe) + L-phenylalanine + ATP = L-phenylalanyl-tRNA(Phe) + AMP + diphosphate + H(+)</text>
        <dbReference type="Rhea" id="RHEA:19413"/>
        <dbReference type="Rhea" id="RHEA-COMP:9668"/>
        <dbReference type="Rhea" id="RHEA-COMP:9699"/>
        <dbReference type="ChEBI" id="CHEBI:15378"/>
        <dbReference type="ChEBI" id="CHEBI:30616"/>
        <dbReference type="ChEBI" id="CHEBI:33019"/>
        <dbReference type="ChEBI" id="CHEBI:58095"/>
        <dbReference type="ChEBI" id="CHEBI:78442"/>
        <dbReference type="ChEBI" id="CHEBI:78531"/>
        <dbReference type="ChEBI" id="CHEBI:456215"/>
        <dbReference type="EC" id="6.1.1.20"/>
    </reaction>
</comment>
<dbReference type="InterPro" id="IPR045864">
    <property type="entry name" value="aa-tRNA-synth_II/BPL/LPL"/>
</dbReference>
<evidence type="ECO:0000256" key="2">
    <source>
        <dbReference type="ARBA" id="ARBA00004496"/>
    </source>
</evidence>
<evidence type="ECO:0000256" key="11">
    <source>
        <dbReference type="ARBA" id="ARBA00023146"/>
    </source>
</evidence>
<evidence type="ECO:0000256" key="4">
    <source>
        <dbReference type="ARBA" id="ARBA00022490"/>
    </source>
</evidence>
<evidence type="ECO:0000256" key="8">
    <source>
        <dbReference type="ARBA" id="ARBA00022840"/>
    </source>
</evidence>
<feature type="binding site" evidence="12">
    <location>
        <position position="356"/>
    </location>
    <ligand>
        <name>Mg(2+)</name>
        <dbReference type="ChEBI" id="CHEBI:18420"/>
        <note>shared with alpha subunit</note>
    </ligand>
</feature>
<accession>U3A4L9</accession>
<dbReference type="AlphaFoldDB" id="U3A4L9"/>
<dbReference type="SUPFAM" id="SSF55681">
    <property type="entry name" value="Class II aaRS and biotin synthetases"/>
    <property type="match status" value="1"/>
</dbReference>
<feature type="binding site" evidence="12">
    <location>
        <position position="346"/>
    </location>
    <ligand>
        <name>Mg(2+)</name>
        <dbReference type="ChEBI" id="CHEBI:18420"/>
        <note>shared with alpha subunit</note>
    </ligand>
</feature>
<dbReference type="eggNOG" id="arCOG00412">
    <property type="taxonomic scope" value="Archaea"/>
</dbReference>
<dbReference type="InterPro" id="IPR005146">
    <property type="entry name" value="B3/B4_tRNA-bd"/>
</dbReference>
<evidence type="ECO:0000256" key="1">
    <source>
        <dbReference type="ARBA" id="ARBA00001946"/>
    </source>
</evidence>
<dbReference type="Gene3D" id="3.30.56.10">
    <property type="match status" value="2"/>
</dbReference>
<dbReference type="EC" id="6.1.1.20" evidence="12"/>
<dbReference type="InterPro" id="IPR041616">
    <property type="entry name" value="PheRS_beta_core"/>
</dbReference>
<dbReference type="GO" id="GO:0009328">
    <property type="term" value="C:phenylalanine-tRNA ligase complex"/>
    <property type="evidence" value="ECO:0007669"/>
    <property type="project" value="TreeGrafter"/>
</dbReference>
<dbReference type="Gene3D" id="3.50.40.10">
    <property type="entry name" value="Phenylalanyl-trna Synthetase, Chain B, domain 3"/>
    <property type="match status" value="1"/>
</dbReference>
<protein>
    <recommendedName>
        <fullName evidence="12">Phenylalanine--tRNA ligase beta subunit</fullName>
        <ecNumber evidence="12">6.1.1.20</ecNumber>
    </recommendedName>
    <alternativeName>
        <fullName evidence="12">Phenylalanyl-tRNA synthetase beta subunit</fullName>
        <shortName evidence="12">PheRS</shortName>
    </alternativeName>
</protein>
<evidence type="ECO:0000313" key="15">
    <source>
        <dbReference type="Proteomes" id="UP000016986"/>
    </source>
</evidence>
<dbReference type="FunFam" id="3.50.40.10:FF:000003">
    <property type="entry name" value="Phenylalanine--tRNA ligase beta subunit"/>
    <property type="match status" value="1"/>
</dbReference>
<dbReference type="InterPro" id="IPR009061">
    <property type="entry name" value="DNA-bd_dom_put_sf"/>
</dbReference>
<dbReference type="Gene3D" id="3.30.930.10">
    <property type="entry name" value="Bira Bifunctional Protein, Domain 2"/>
    <property type="match status" value="1"/>
</dbReference>
<dbReference type="SMART" id="SM00873">
    <property type="entry name" value="B3_4"/>
    <property type="match status" value="1"/>
</dbReference>
<dbReference type="OrthoDB" id="10073at2157"/>
<dbReference type="CDD" id="cd00769">
    <property type="entry name" value="PheRS_beta_core"/>
    <property type="match status" value="1"/>
</dbReference>
<dbReference type="InterPro" id="IPR020825">
    <property type="entry name" value="Phe-tRNA_synthase-like_B3/B4"/>
</dbReference>
<evidence type="ECO:0000256" key="5">
    <source>
        <dbReference type="ARBA" id="ARBA00022598"/>
    </source>
</evidence>
<evidence type="ECO:0000256" key="6">
    <source>
        <dbReference type="ARBA" id="ARBA00022723"/>
    </source>
</evidence>